<keyword evidence="7" id="KW-0256">Endoplasmic reticulum</keyword>
<keyword evidence="8" id="KW-0223">Dioxygenase</keyword>
<dbReference type="InterPro" id="IPR045054">
    <property type="entry name" value="P4HA-like"/>
</dbReference>
<evidence type="ECO:0000256" key="14">
    <source>
        <dbReference type="ARBA" id="ARBA00023180"/>
    </source>
</evidence>
<dbReference type="Gene3D" id="2.60.120.620">
    <property type="entry name" value="q2cbj1_9rhob like domain"/>
    <property type="match status" value="1"/>
</dbReference>
<keyword evidence="9" id="KW-0735">Signal-anchor</keyword>
<dbReference type="FunFam" id="2.60.120.620:FF:000002">
    <property type="entry name" value="Prolyl 4-hydroxylase 4"/>
    <property type="match status" value="1"/>
</dbReference>
<dbReference type="PANTHER" id="PTHR10869:SF246">
    <property type="entry name" value="TRANSMEMBRANE PROLYL 4-HYDROXYLASE"/>
    <property type="match status" value="1"/>
</dbReference>
<dbReference type="GO" id="GO:0005506">
    <property type="term" value="F:iron ion binding"/>
    <property type="evidence" value="ECO:0007669"/>
    <property type="project" value="InterPro"/>
</dbReference>
<dbReference type="STRING" id="29730.A0A0D2PDE9"/>
<dbReference type="PANTHER" id="PTHR10869">
    <property type="entry name" value="PROLYL 4-HYDROXYLASE ALPHA SUBUNIT"/>
    <property type="match status" value="1"/>
</dbReference>
<evidence type="ECO:0000256" key="15">
    <source>
        <dbReference type="ARBA" id="ARBA00049169"/>
    </source>
</evidence>
<dbReference type="GO" id="GO:0080147">
    <property type="term" value="P:root hair cell development"/>
    <property type="evidence" value="ECO:0007669"/>
    <property type="project" value="EnsemblPlants"/>
</dbReference>
<dbReference type="OrthoDB" id="420380at2759"/>
<evidence type="ECO:0000256" key="12">
    <source>
        <dbReference type="ARBA" id="ARBA00023004"/>
    </source>
</evidence>
<reference evidence="18 19" key="1">
    <citation type="journal article" date="2012" name="Nature">
        <title>Repeated polyploidization of Gossypium genomes and the evolution of spinnable cotton fibres.</title>
        <authorList>
            <person name="Paterson A.H."/>
            <person name="Wendel J.F."/>
            <person name="Gundlach H."/>
            <person name="Guo H."/>
            <person name="Jenkins J."/>
            <person name="Jin D."/>
            <person name="Llewellyn D."/>
            <person name="Showmaker K.C."/>
            <person name="Shu S."/>
            <person name="Udall J."/>
            <person name="Yoo M.J."/>
            <person name="Byers R."/>
            <person name="Chen W."/>
            <person name="Doron-Faigenboim A."/>
            <person name="Duke M.V."/>
            <person name="Gong L."/>
            <person name="Grimwood J."/>
            <person name="Grover C."/>
            <person name="Grupp K."/>
            <person name="Hu G."/>
            <person name="Lee T.H."/>
            <person name="Li J."/>
            <person name="Lin L."/>
            <person name="Liu T."/>
            <person name="Marler B.S."/>
            <person name="Page J.T."/>
            <person name="Roberts A.W."/>
            <person name="Romanel E."/>
            <person name="Sanders W.S."/>
            <person name="Szadkowski E."/>
            <person name="Tan X."/>
            <person name="Tang H."/>
            <person name="Xu C."/>
            <person name="Wang J."/>
            <person name="Wang Z."/>
            <person name="Zhang D."/>
            <person name="Zhang L."/>
            <person name="Ashrafi H."/>
            <person name="Bedon F."/>
            <person name="Bowers J.E."/>
            <person name="Brubaker C.L."/>
            <person name="Chee P.W."/>
            <person name="Das S."/>
            <person name="Gingle A.R."/>
            <person name="Haigler C.H."/>
            <person name="Harker D."/>
            <person name="Hoffmann L.V."/>
            <person name="Hovav R."/>
            <person name="Jones D.C."/>
            <person name="Lemke C."/>
            <person name="Mansoor S."/>
            <person name="ur Rahman M."/>
            <person name="Rainville L.N."/>
            <person name="Rambani A."/>
            <person name="Reddy U.K."/>
            <person name="Rong J.K."/>
            <person name="Saranga Y."/>
            <person name="Scheffler B.E."/>
            <person name="Scheffler J.A."/>
            <person name="Stelly D.M."/>
            <person name="Triplett B.A."/>
            <person name="Van Deynze A."/>
            <person name="Vaslin M.F."/>
            <person name="Waghmare V.N."/>
            <person name="Walford S.A."/>
            <person name="Wright R.J."/>
            <person name="Zaki E.A."/>
            <person name="Zhang T."/>
            <person name="Dennis E.S."/>
            <person name="Mayer K.F."/>
            <person name="Peterson D.G."/>
            <person name="Rokhsar D.S."/>
            <person name="Wang X."/>
            <person name="Schmutz J."/>
        </authorList>
    </citation>
    <scope>NUCLEOTIDE SEQUENCE [LARGE SCALE GENOMIC DNA]</scope>
</reference>
<comment type="subcellular location">
    <subcellularLocation>
        <location evidence="2">Endoplasmic reticulum membrane</location>
        <topology evidence="2">Single-pass type II membrane protein</topology>
    </subcellularLocation>
</comment>
<evidence type="ECO:0000256" key="13">
    <source>
        <dbReference type="ARBA" id="ARBA00023136"/>
    </source>
</evidence>
<comment type="catalytic activity">
    <reaction evidence="15">
        <text>L-prolyl-[collagen] + 2-oxoglutarate + O2 = trans-4-hydroxy-L-prolyl-[collagen] + succinate + CO2</text>
        <dbReference type="Rhea" id="RHEA:18945"/>
        <dbReference type="Rhea" id="RHEA-COMP:11676"/>
        <dbReference type="Rhea" id="RHEA-COMP:11680"/>
        <dbReference type="ChEBI" id="CHEBI:15379"/>
        <dbReference type="ChEBI" id="CHEBI:16526"/>
        <dbReference type="ChEBI" id="CHEBI:16810"/>
        <dbReference type="ChEBI" id="CHEBI:30031"/>
        <dbReference type="ChEBI" id="CHEBI:50342"/>
        <dbReference type="ChEBI" id="CHEBI:61965"/>
        <dbReference type="EC" id="1.14.11.2"/>
    </reaction>
</comment>
<organism evidence="18 19">
    <name type="scientific">Gossypium raimondii</name>
    <name type="common">Peruvian cotton</name>
    <name type="synonym">Gossypium klotzschianum subsp. raimondii</name>
    <dbReference type="NCBI Taxonomy" id="29730"/>
    <lineage>
        <taxon>Eukaryota</taxon>
        <taxon>Viridiplantae</taxon>
        <taxon>Streptophyta</taxon>
        <taxon>Embryophyta</taxon>
        <taxon>Tracheophyta</taxon>
        <taxon>Spermatophyta</taxon>
        <taxon>Magnoliopsida</taxon>
        <taxon>eudicotyledons</taxon>
        <taxon>Gunneridae</taxon>
        <taxon>Pentapetalae</taxon>
        <taxon>rosids</taxon>
        <taxon>malvids</taxon>
        <taxon>Malvales</taxon>
        <taxon>Malvaceae</taxon>
        <taxon>Malvoideae</taxon>
        <taxon>Gossypium</taxon>
    </lineage>
</organism>
<evidence type="ECO:0000256" key="10">
    <source>
        <dbReference type="ARBA" id="ARBA00022989"/>
    </source>
</evidence>
<protein>
    <recommendedName>
        <fullName evidence="4">procollagen-proline 4-dioxygenase</fullName>
        <ecNumber evidence="4">1.14.11.2</ecNumber>
    </recommendedName>
</protein>
<keyword evidence="11" id="KW-0560">Oxidoreductase</keyword>
<dbReference type="AlphaFoldDB" id="A0A0D2PDE9"/>
<evidence type="ECO:0000256" key="3">
    <source>
        <dbReference type="ARBA" id="ARBA00006511"/>
    </source>
</evidence>
<keyword evidence="13 16" id="KW-0472">Membrane</keyword>
<dbReference type="Pfam" id="PF13640">
    <property type="entry name" value="2OG-FeII_Oxy_3"/>
    <property type="match status" value="1"/>
</dbReference>
<dbReference type="SMART" id="SM00702">
    <property type="entry name" value="P4Hc"/>
    <property type="match status" value="1"/>
</dbReference>
<accession>A0A0D2PDE9</accession>
<dbReference type="GO" id="GO:0005789">
    <property type="term" value="C:endoplasmic reticulum membrane"/>
    <property type="evidence" value="ECO:0007669"/>
    <property type="project" value="UniProtKB-SubCell"/>
</dbReference>
<dbReference type="InterPro" id="IPR005123">
    <property type="entry name" value="Oxoglu/Fe-dep_dioxygenase_dom"/>
</dbReference>
<keyword evidence="10 16" id="KW-1133">Transmembrane helix</keyword>
<dbReference type="GO" id="GO:0004656">
    <property type="term" value="F:procollagen-proline 4-dioxygenase activity"/>
    <property type="evidence" value="ECO:0007669"/>
    <property type="project" value="UniProtKB-EC"/>
</dbReference>
<dbReference type="GO" id="GO:0031418">
    <property type="term" value="F:L-ascorbic acid binding"/>
    <property type="evidence" value="ECO:0007669"/>
    <property type="project" value="InterPro"/>
</dbReference>
<evidence type="ECO:0000256" key="6">
    <source>
        <dbReference type="ARBA" id="ARBA00022723"/>
    </source>
</evidence>
<dbReference type="OMA" id="EQYGPQK"/>
<dbReference type="eggNOG" id="KOG1591">
    <property type="taxonomic scope" value="Eukaryota"/>
</dbReference>
<keyword evidence="12" id="KW-0408">Iron</keyword>
<dbReference type="Gramene" id="KJB43877">
    <property type="protein sequence ID" value="KJB43877"/>
    <property type="gene ID" value="B456_007G221300"/>
</dbReference>
<evidence type="ECO:0000256" key="2">
    <source>
        <dbReference type="ARBA" id="ARBA00004648"/>
    </source>
</evidence>
<comment type="similarity">
    <text evidence="3">Belongs to the P4HA family.</text>
</comment>
<evidence type="ECO:0000256" key="8">
    <source>
        <dbReference type="ARBA" id="ARBA00022964"/>
    </source>
</evidence>
<keyword evidence="5 16" id="KW-0812">Transmembrane</keyword>
<keyword evidence="19" id="KW-1185">Reference proteome</keyword>
<evidence type="ECO:0000256" key="4">
    <source>
        <dbReference type="ARBA" id="ARBA00012269"/>
    </source>
</evidence>
<proteinExistence type="inferred from homology"/>
<evidence type="ECO:0000256" key="7">
    <source>
        <dbReference type="ARBA" id="ARBA00022824"/>
    </source>
</evidence>
<dbReference type="EC" id="1.14.11.2" evidence="4"/>
<dbReference type="EMBL" id="CM001746">
    <property type="protein sequence ID" value="KJB43877.1"/>
    <property type="molecule type" value="Genomic_DNA"/>
</dbReference>
<evidence type="ECO:0000313" key="19">
    <source>
        <dbReference type="Proteomes" id="UP000032304"/>
    </source>
</evidence>
<dbReference type="PROSITE" id="PS51471">
    <property type="entry name" value="FE2OG_OXY"/>
    <property type="match status" value="1"/>
</dbReference>
<gene>
    <name evidence="18" type="ORF">B456_007G221300</name>
</gene>
<dbReference type="InterPro" id="IPR044862">
    <property type="entry name" value="Pro_4_hyd_alph_FE2OG_OXY"/>
</dbReference>
<sequence length="318" mass="35944">MKNSRPVSCNPTNNNVAFSLSEMSTSDYTPKAKAKGKAYWHWNTTKTKLDFPAVIVFCCFFFVFGFLCSSLRSQVSGVRQRGRQLLNSVEYELMGHGKTGDDSISVIPFQVISWRPRAFYFPKFATLEQCQHIINLAKPYLAPSKLALRKGESEGPQDVRTSTGTFLSVSDDPTGVLDAIEEKIAKATKLPRTHYEHFNVLRYELGQKYDSHLDAFPVEQYGPQKSQRVATFLVYLSEVEGGGETAFPFENGLNMDGSYDFKKCIGLKVKPRIGDGFLFYSLFPNNTIDTASLHTSCPVIKGEKWVVTKWIRDQKDFF</sequence>
<comment type="cofactor">
    <cofactor evidence="1">
        <name>L-ascorbate</name>
        <dbReference type="ChEBI" id="CHEBI:38290"/>
    </cofactor>
</comment>
<evidence type="ECO:0000256" key="9">
    <source>
        <dbReference type="ARBA" id="ARBA00022968"/>
    </source>
</evidence>
<dbReference type="KEGG" id="gra:105804002"/>
<dbReference type="InterPro" id="IPR006620">
    <property type="entry name" value="Pro_4_hyd_alph"/>
</dbReference>
<evidence type="ECO:0000259" key="17">
    <source>
        <dbReference type="PROSITE" id="PS51471"/>
    </source>
</evidence>
<name>A0A0D2PDE9_GOSRA</name>
<evidence type="ECO:0000256" key="1">
    <source>
        <dbReference type="ARBA" id="ARBA00001961"/>
    </source>
</evidence>
<keyword evidence="6" id="KW-0479">Metal-binding</keyword>
<evidence type="ECO:0000256" key="11">
    <source>
        <dbReference type="ARBA" id="ARBA00023002"/>
    </source>
</evidence>
<feature type="domain" description="Fe2OG dioxygenase" evidence="17">
    <location>
        <begin position="193"/>
        <end position="313"/>
    </location>
</feature>
<evidence type="ECO:0000256" key="5">
    <source>
        <dbReference type="ARBA" id="ARBA00022692"/>
    </source>
</evidence>
<keyword evidence="14" id="KW-0325">Glycoprotein</keyword>
<evidence type="ECO:0000256" key="16">
    <source>
        <dbReference type="SAM" id="Phobius"/>
    </source>
</evidence>
<evidence type="ECO:0000313" key="18">
    <source>
        <dbReference type="EMBL" id="KJB43877.1"/>
    </source>
</evidence>
<feature type="transmembrane region" description="Helical" evidence="16">
    <location>
        <begin position="51"/>
        <end position="71"/>
    </location>
</feature>
<dbReference type="Proteomes" id="UP000032304">
    <property type="component" value="Chromosome 7"/>
</dbReference>